<dbReference type="SUPFAM" id="SSF103473">
    <property type="entry name" value="MFS general substrate transporter"/>
    <property type="match status" value="1"/>
</dbReference>
<dbReference type="Gene3D" id="1.20.1250.20">
    <property type="entry name" value="MFS general substrate transporter like domains"/>
    <property type="match status" value="2"/>
</dbReference>
<comment type="caution">
    <text evidence="8">The sequence shown here is derived from an EMBL/GenBank/DDBJ whole genome shotgun (WGS) entry which is preliminary data.</text>
</comment>
<name>A0ABQ5U4C7_9PROT</name>
<comment type="subcellular location">
    <subcellularLocation>
        <location evidence="1">Membrane</location>
    </subcellularLocation>
</comment>
<evidence type="ECO:0000313" key="8">
    <source>
        <dbReference type="EMBL" id="GLQ07022.1"/>
    </source>
</evidence>
<feature type="transmembrane region" description="Helical" evidence="6">
    <location>
        <begin position="113"/>
        <end position="132"/>
    </location>
</feature>
<evidence type="ECO:0000256" key="4">
    <source>
        <dbReference type="ARBA" id="ARBA00023136"/>
    </source>
</evidence>
<evidence type="ECO:0000313" key="9">
    <source>
        <dbReference type="Proteomes" id="UP001161409"/>
    </source>
</evidence>
<sequence>MLGNGLQGSLLGIRANLEGFPTAVTGFVMSGYYLGFLIGSIVAPKILATVGHVRVFAALASLASSSALLHAVIPDPYIWTVFRIVTGFSFAGLYIVSESWLNDAATNETRGRILSFYMFIVYGAMAAGQFLLTVSDPMGYNLFVIISVLVSLALIPTALSASPAPSIETPKKLGIRRLFAISPLGVVGMTVVGVAQGAFFSMAAVYGSMIGLTLPQISLFICVSIIGGAVLQMPIGRLSDRFDRRKVLTVVTLLSAAAATLVLFVEGMDSKIPFMVVVTLFGGLSMPLYSLCIAHTNDHLEPDEMVAASSGLILMNGMGAVAGPFLISLLMASYGAMAFFSFLTVAHLFIGIFAIVRMSMSEPTPLEDQNDFVAMPVRSGPIAATMNPEAEEWDEEPDLEPEPNTWFTGLSKASMSILEDSGDDDDEEAMHGDLTDDGPALWGRNG</sequence>
<dbReference type="PANTHER" id="PTHR23521">
    <property type="entry name" value="TRANSPORTER MFS SUPERFAMILY"/>
    <property type="match status" value="1"/>
</dbReference>
<dbReference type="InterPro" id="IPR036259">
    <property type="entry name" value="MFS_trans_sf"/>
</dbReference>
<keyword evidence="2 6" id="KW-0812">Transmembrane</keyword>
<dbReference type="Pfam" id="PF07690">
    <property type="entry name" value="MFS_1"/>
    <property type="match status" value="1"/>
</dbReference>
<feature type="domain" description="Major facilitator superfamily (MFS) profile" evidence="7">
    <location>
        <begin position="1"/>
        <end position="359"/>
    </location>
</feature>
<dbReference type="InterPro" id="IPR047200">
    <property type="entry name" value="MFS_YcaD-like"/>
</dbReference>
<evidence type="ECO:0000256" key="3">
    <source>
        <dbReference type="ARBA" id="ARBA00022989"/>
    </source>
</evidence>
<protein>
    <submittedName>
        <fullName evidence="8">MFS transporter</fullName>
    </submittedName>
</protein>
<feature type="transmembrane region" description="Helical" evidence="6">
    <location>
        <begin position="180"/>
        <end position="205"/>
    </location>
</feature>
<dbReference type="EMBL" id="BSNF01000008">
    <property type="protein sequence ID" value="GLQ07022.1"/>
    <property type="molecule type" value="Genomic_DNA"/>
</dbReference>
<feature type="transmembrane region" description="Helical" evidence="6">
    <location>
        <begin position="138"/>
        <end position="159"/>
    </location>
</feature>
<organism evidence="8 9">
    <name type="scientific">Sneathiella chinensis</name>
    <dbReference type="NCBI Taxonomy" id="349750"/>
    <lineage>
        <taxon>Bacteria</taxon>
        <taxon>Pseudomonadati</taxon>
        <taxon>Pseudomonadota</taxon>
        <taxon>Alphaproteobacteria</taxon>
        <taxon>Sneathiellales</taxon>
        <taxon>Sneathiellaceae</taxon>
        <taxon>Sneathiella</taxon>
    </lineage>
</organism>
<evidence type="ECO:0000256" key="1">
    <source>
        <dbReference type="ARBA" id="ARBA00004370"/>
    </source>
</evidence>
<reference evidence="8" key="1">
    <citation type="journal article" date="2014" name="Int. J. Syst. Evol. Microbiol.">
        <title>Complete genome of a new Firmicutes species belonging to the dominant human colonic microbiota ('Ruminococcus bicirculans') reveals two chromosomes and a selective capacity to utilize plant glucans.</title>
        <authorList>
            <consortium name="NISC Comparative Sequencing Program"/>
            <person name="Wegmann U."/>
            <person name="Louis P."/>
            <person name="Goesmann A."/>
            <person name="Henrissat B."/>
            <person name="Duncan S.H."/>
            <person name="Flint H.J."/>
        </authorList>
    </citation>
    <scope>NUCLEOTIDE SEQUENCE</scope>
    <source>
        <strain evidence="8">NBRC 103408</strain>
    </source>
</reference>
<dbReference type="InterPro" id="IPR011701">
    <property type="entry name" value="MFS"/>
</dbReference>
<reference evidence="8" key="2">
    <citation type="submission" date="2023-01" db="EMBL/GenBank/DDBJ databases">
        <title>Draft genome sequence of Sneathiella chinensis strain NBRC 103408.</title>
        <authorList>
            <person name="Sun Q."/>
            <person name="Mori K."/>
        </authorList>
    </citation>
    <scope>NUCLEOTIDE SEQUENCE</scope>
    <source>
        <strain evidence="8">NBRC 103408</strain>
    </source>
</reference>
<dbReference type="Pfam" id="PF00083">
    <property type="entry name" value="Sugar_tr"/>
    <property type="match status" value="1"/>
</dbReference>
<dbReference type="PANTHER" id="PTHR23521:SF3">
    <property type="entry name" value="MFS TRANSPORTER"/>
    <property type="match status" value="1"/>
</dbReference>
<dbReference type="InterPro" id="IPR020846">
    <property type="entry name" value="MFS_dom"/>
</dbReference>
<feature type="transmembrane region" description="Helical" evidence="6">
    <location>
        <begin position="272"/>
        <end position="294"/>
    </location>
</feature>
<evidence type="ECO:0000259" key="7">
    <source>
        <dbReference type="PROSITE" id="PS50850"/>
    </source>
</evidence>
<proteinExistence type="predicted"/>
<evidence type="ECO:0000256" key="2">
    <source>
        <dbReference type="ARBA" id="ARBA00022692"/>
    </source>
</evidence>
<feature type="transmembrane region" description="Helical" evidence="6">
    <location>
        <begin position="217"/>
        <end position="235"/>
    </location>
</feature>
<keyword evidence="9" id="KW-1185">Reference proteome</keyword>
<feature type="region of interest" description="Disordered" evidence="5">
    <location>
        <begin position="417"/>
        <end position="446"/>
    </location>
</feature>
<accession>A0ABQ5U4C7</accession>
<feature type="transmembrane region" description="Helical" evidence="6">
    <location>
        <begin position="306"/>
        <end position="327"/>
    </location>
</feature>
<feature type="transmembrane region" description="Helical" evidence="6">
    <location>
        <begin position="55"/>
        <end position="73"/>
    </location>
</feature>
<dbReference type="CDD" id="cd17477">
    <property type="entry name" value="MFS_YcaD_like"/>
    <property type="match status" value="1"/>
</dbReference>
<evidence type="ECO:0000256" key="5">
    <source>
        <dbReference type="SAM" id="MobiDB-lite"/>
    </source>
</evidence>
<gene>
    <name evidence="8" type="ORF">GCM10007924_22430</name>
</gene>
<keyword evidence="3 6" id="KW-1133">Transmembrane helix</keyword>
<dbReference type="PROSITE" id="PS50850">
    <property type="entry name" value="MFS"/>
    <property type="match status" value="1"/>
</dbReference>
<evidence type="ECO:0000256" key="6">
    <source>
        <dbReference type="SAM" id="Phobius"/>
    </source>
</evidence>
<feature type="transmembrane region" description="Helical" evidence="6">
    <location>
        <begin position="20"/>
        <end position="43"/>
    </location>
</feature>
<keyword evidence="4 6" id="KW-0472">Membrane</keyword>
<dbReference type="InterPro" id="IPR005828">
    <property type="entry name" value="MFS_sugar_transport-like"/>
</dbReference>
<feature type="transmembrane region" description="Helical" evidence="6">
    <location>
        <begin position="79"/>
        <end position="101"/>
    </location>
</feature>
<dbReference type="Proteomes" id="UP001161409">
    <property type="component" value="Unassembled WGS sequence"/>
</dbReference>
<feature type="transmembrane region" description="Helical" evidence="6">
    <location>
        <begin position="247"/>
        <end position="266"/>
    </location>
</feature>
<feature type="transmembrane region" description="Helical" evidence="6">
    <location>
        <begin position="333"/>
        <end position="356"/>
    </location>
</feature>